<dbReference type="EMBL" id="HE616743">
    <property type="protein sequence ID" value="CCE90323.1"/>
    <property type="molecule type" value="Genomic_DNA"/>
</dbReference>
<dbReference type="InterPro" id="IPR036420">
    <property type="entry name" value="BRCT_dom_sf"/>
</dbReference>
<organism evidence="4 5">
    <name type="scientific">Torulaspora delbrueckii</name>
    <name type="common">Yeast</name>
    <name type="synonym">Candida colliculosa</name>
    <dbReference type="NCBI Taxonomy" id="4950"/>
    <lineage>
        <taxon>Eukaryota</taxon>
        <taxon>Fungi</taxon>
        <taxon>Dikarya</taxon>
        <taxon>Ascomycota</taxon>
        <taxon>Saccharomycotina</taxon>
        <taxon>Saccharomycetes</taxon>
        <taxon>Saccharomycetales</taxon>
        <taxon>Saccharomycetaceae</taxon>
        <taxon>Torulaspora</taxon>
    </lineage>
</organism>
<proteinExistence type="predicted"/>
<dbReference type="CDD" id="cd22863">
    <property type="entry name" value="Sir4_CC_C"/>
    <property type="match status" value="1"/>
</dbReference>
<feature type="compositionally biased region" description="Polar residues" evidence="2">
    <location>
        <begin position="1064"/>
        <end position="1073"/>
    </location>
</feature>
<feature type="region of interest" description="Disordered" evidence="2">
    <location>
        <begin position="853"/>
        <end position="924"/>
    </location>
</feature>
<reference evidence="4 5" key="1">
    <citation type="journal article" date="2011" name="Proc. Natl. Acad. Sci. U.S.A.">
        <title>Evolutionary erosion of yeast sex chromosomes by mating-type switching accidents.</title>
        <authorList>
            <person name="Gordon J.L."/>
            <person name="Armisen D."/>
            <person name="Proux-Wera E."/>
            <person name="Oheigeartaigh S.S."/>
            <person name="Byrne K.P."/>
            <person name="Wolfe K.H."/>
        </authorList>
    </citation>
    <scope>NUCLEOTIDE SEQUENCE [LARGE SCALE GENOMIC DNA]</scope>
    <source>
        <strain evidence="5">ATCC 10662 / CBS 1146 / NBRC 0425 / NCYC 2629 / NRRL Y-866</strain>
    </source>
</reference>
<dbReference type="CDD" id="cd13746">
    <property type="entry name" value="Sir4p-SID_like"/>
    <property type="match status" value="1"/>
</dbReference>
<feature type="compositionally biased region" description="Basic and acidic residues" evidence="2">
    <location>
        <begin position="568"/>
        <end position="584"/>
    </location>
</feature>
<feature type="region of interest" description="Disordered" evidence="2">
    <location>
        <begin position="695"/>
        <end position="719"/>
    </location>
</feature>
<dbReference type="FunCoup" id="G8ZNX9">
    <property type="interactions" value="113"/>
</dbReference>
<dbReference type="SUPFAM" id="SSF90242">
    <property type="entry name" value="Dimerization motif of sir4"/>
    <property type="match status" value="1"/>
</dbReference>
<feature type="region of interest" description="Disordered" evidence="2">
    <location>
        <begin position="1048"/>
        <end position="1080"/>
    </location>
</feature>
<dbReference type="Gene3D" id="1.20.5.730">
    <property type="entry name" value="Single helix bin"/>
    <property type="match status" value="1"/>
</dbReference>
<evidence type="ECO:0000259" key="3">
    <source>
        <dbReference type="Pfam" id="PF16991"/>
    </source>
</evidence>
<protein>
    <recommendedName>
        <fullName evidence="3">Sir4 SID domain-containing protein</fullName>
    </recommendedName>
</protein>
<evidence type="ECO:0000313" key="5">
    <source>
        <dbReference type="Proteomes" id="UP000005627"/>
    </source>
</evidence>
<feature type="region of interest" description="Disordered" evidence="2">
    <location>
        <begin position="1"/>
        <end position="92"/>
    </location>
</feature>
<accession>G8ZNX9</accession>
<feature type="region of interest" description="Disordered" evidence="2">
    <location>
        <begin position="1254"/>
        <end position="1283"/>
    </location>
</feature>
<keyword evidence="1" id="KW-0175">Coiled coil</keyword>
<dbReference type="OrthoDB" id="4070763at2759"/>
<dbReference type="Gene3D" id="3.40.50.10190">
    <property type="entry name" value="BRCT domain"/>
    <property type="match status" value="1"/>
</dbReference>
<evidence type="ECO:0000313" key="4">
    <source>
        <dbReference type="EMBL" id="CCE90323.1"/>
    </source>
</evidence>
<evidence type="ECO:0000256" key="2">
    <source>
        <dbReference type="SAM" id="MobiDB-lite"/>
    </source>
</evidence>
<gene>
    <name evidence="4" type="primary">TDEL0B01940</name>
    <name evidence="4" type="ORF">TDEL_0B01940</name>
</gene>
<feature type="region of interest" description="Disordered" evidence="2">
    <location>
        <begin position="564"/>
        <end position="587"/>
    </location>
</feature>
<dbReference type="Pfam" id="PF16991">
    <property type="entry name" value="SIR4_SID"/>
    <property type="match status" value="1"/>
</dbReference>
<feature type="compositionally biased region" description="Basic and acidic residues" evidence="2">
    <location>
        <begin position="896"/>
        <end position="914"/>
    </location>
</feature>
<feature type="coiled-coil region" evidence="1">
    <location>
        <begin position="1335"/>
        <end position="1397"/>
    </location>
</feature>
<keyword evidence="5" id="KW-1185">Reference proteome</keyword>
<dbReference type="Gene3D" id="6.10.140.1820">
    <property type="match status" value="1"/>
</dbReference>
<feature type="compositionally biased region" description="Basic and acidic residues" evidence="2">
    <location>
        <begin position="1052"/>
        <end position="1063"/>
    </location>
</feature>
<dbReference type="InterPro" id="IPR031556">
    <property type="entry name" value="SIR4_SID"/>
</dbReference>
<dbReference type="RefSeq" id="XP_003679534.1">
    <property type="nucleotide sequence ID" value="XM_003679486.1"/>
</dbReference>
<dbReference type="eggNOG" id="ENOG502S6NU">
    <property type="taxonomic scope" value="Eukaryota"/>
</dbReference>
<feature type="domain" description="Sir4 SID" evidence="3">
    <location>
        <begin position="878"/>
        <end position="1037"/>
    </location>
</feature>
<dbReference type="HOGENOM" id="CLU_253307_0_0_1"/>
<name>G8ZNX9_TORDE</name>
<dbReference type="GeneID" id="11504165"/>
<dbReference type="InParanoid" id="G8ZNX9"/>
<feature type="compositionally biased region" description="Basic and acidic residues" evidence="2">
    <location>
        <begin position="862"/>
        <end position="885"/>
    </location>
</feature>
<evidence type="ECO:0000256" key="1">
    <source>
        <dbReference type="SAM" id="Coils"/>
    </source>
</evidence>
<dbReference type="Proteomes" id="UP000005627">
    <property type="component" value="Chromosome 2"/>
</dbReference>
<sequence length="1417" mass="155736">MVDKGPETSDTLSPSPSRGSSIPSSPEHVVRHAAAPKNRELSEKPSPYIPLVRFTPSNSPWRKDKTIKSSPIRRPPLSIVSSQKAVKSQSESENRLMGLLRSKSKVGNFHNVKLGKREMPQLSRSRTVVPEFISTNKSLKVRSESFDQSISSLASTPRHEANRTFISNVKQLLQNDRALEAKAAALNRDSTEKPTKTLQKIKVASREKQMANLQVKSGEPKTDSVTDKAGAVSAVVSQPPVKEFSARTGQEKTNGEAKTTPMIKNIERGSQKAELCIPNKRSHESAITEVASKGKKAKLLDLSGDAKNLSDTVSPSQLIAAELLHGSTIERNNSPDGATKAIPLIQQRSIEKSEPSISKDSSDNAVLVQAQSSREKIESIKETTRKVNEVSSASDHFTTVKNTIHADDRSKKLDDARDVVRVLDEPNISSKASTTTTTQLTSVKERIRPNAELSKDKKKELTNNDQLIAVKHFPQAEKKGRKMSIEGAGQAITVTAREERSTEKSAFSGSTKRTNNYGISRVFKKNMAVSSIEPGAASSREVMMIRNPLIDHDQHPKTINVVRQGKKTKSESKVQKPIKDREQRQMSTQFSLEQIRAISIRESGITSSKDEVAVSIPPVLRDQTPMVPIPIHKGKQAIINSDIPNPPVGRGQQPIMNKFTFNITRTKSATVLGNIPSKDGPTVQHPSVASIQHLTGNASEERKDKSSSEPAISLHRDQTSIQKSVPHENLVADQQVQQDSIKGIGIETVNGFATAPPISSLRARWNNALTEEPTDDESKRQNLVDLLTVLYREKTQIEEPVHSSDATGGDMNAKIQDGFVARVLTMPEVFGDEEPDGKRGAKTRDKQHVLTEAVVSAGGELPKPRQEEPLAREDSSLKLELHYLTEPDSTSSNDEESGKDNFNKKSNNTKETEMSGKNNVIGPKQGVISVASRDKGAGKEISPKQDPVIERRKINRQLTQDVMKLNKKLGYAKDRISQLIEGGIAIHSSIASNPKVSVTNNICSAKNYEHSHAYYYQQMHKKGDLEYISISGPLSANFVNDNELPTQASREAQPKGKVVESHSRPSNPLSSQIDKQDSTGHLREGWKRRWLATLQGCMVYIETPSASSEDFTAEQFFHMKKAFVGLGAKVVDHFDEKVGILITTKSPEAGAAEEKASNGGLRVWSVKKAFQFLMNLGEHQTKQEVKPDAKTSGSVVEADNDTTLIKVPLTNDKFKIKTTSTLIEPTKPSSTPDLVVPKAAKAKEIVTALERSMSPTAQKLTKPEPRVPESDPVAQEALHTGASERTVAPKLSSFGTPALLDSATISSHETWGEVSSENLSETEDIGEDQFVRTIIEDATNALEEKDKQIEAARKLILALSREVMQKELSITSLSGRLRAAEHEIKEQKLTLDDYAVTLAEKELDIMRMTDELQEESD</sequence>
<dbReference type="KEGG" id="tdl:TDEL_0B01940"/>
<feature type="compositionally biased region" description="Low complexity" evidence="2">
    <location>
        <begin position="13"/>
        <end position="26"/>
    </location>
</feature>
<dbReference type="STRING" id="1076872.G8ZNX9"/>
<feature type="compositionally biased region" description="Polar residues" evidence="2">
    <location>
        <begin position="79"/>
        <end position="91"/>
    </location>
</feature>